<dbReference type="CDD" id="cd12148">
    <property type="entry name" value="fungal_TF_MHR"/>
    <property type="match status" value="1"/>
</dbReference>
<organism evidence="8">
    <name type="scientific">Rosellinia necatrix</name>
    <name type="common">White root-rot fungus</name>
    <dbReference type="NCBI Taxonomy" id="77044"/>
    <lineage>
        <taxon>Eukaryota</taxon>
        <taxon>Fungi</taxon>
        <taxon>Dikarya</taxon>
        <taxon>Ascomycota</taxon>
        <taxon>Pezizomycotina</taxon>
        <taxon>Sordariomycetes</taxon>
        <taxon>Xylariomycetidae</taxon>
        <taxon>Xylariales</taxon>
        <taxon>Xylariaceae</taxon>
        <taxon>Rosellinia</taxon>
    </lineage>
</organism>
<dbReference type="GO" id="GO:0003700">
    <property type="term" value="F:DNA-binding transcription factor activity"/>
    <property type="evidence" value="ECO:0007669"/>
    <property type="project" value="InterPro"/>
</dbReference>
<evidence type="ECO:0000256" key="6">
    <source>
        <dbReference type="SAM" id="MobiDB-lite"/>
    </source>
</evidence>
<dbReference type="EMBL" id="DF977544">
    <property type="protein sequence ID" value="GAP92990.2"/>
    <property type="molecule type" value="Genomic_DNA"/>
</dbReference>
<keyword evidence="9" id="KW-1185">Reference proteome</keyword>
<reference evidence="8" key="1">
    <citation type="submission" date="2016-03" db="EMBL/GenBank/DDBJ databases">
        <title>Draft genome sequence of Rosellinia necatrix.</title>
        <authorList>
            <person name="Kanematsu S."/>
        </authorList>
    </citation>
    <scope>NUCLEOTIDE SEQUENCE [LARGE SCALE GENOMIC DNA]</scope>
    <source>
        <strain evidence="8">W97</strain>
    </source>
</reference>
<name>A0A1W2TWD9_ROSNE</name>
<dbReference type="InterPro" id="IPR050987">
    <property type="entry name" value="AtrR-like"/>
</dbReference>
<feature type="region of interest" description="Disordered" evidence="6">
    <location>
        <begin position="595"/>
        <end position="628"/>
    </location>
</feature>
<evidence type="ECO:0000256" key="3">
    <source>
        <dbReference type="ARBA" id="ARBA00023125"/>
    </source>
</evidence>
<dbReference type="Proteomes" id="UP000054516">
    <property type="component" value="Unassembled WGS sequence"/>
</dbReference>
<evidence type="ECO:0000256" key="1">
    <source>
        <dbReference type="ARBA" id="ARBA00004123"/>
    </source>
</evidence>
<dbReference type="GO" id="GO:0005634">
    <property type="term" value="C:nucleus"/>
    <property type="evidence" value="ECO:0007669"/>
    <property type="project" value="UniProtKB-SubCell"/>
</dbReference>
<dbReference type="AlphaFoldDB" id="A0A1W2TWD9"/>
<feature type="domain" description="Xylanolytic transcriptional activator regulatory" evidence="7">
    <location>
        <begin position="197"/>
        <end position="433"/>
    </location>
</feature>
<comment type="subcellular location">
    <subcellularLocation>
        <location evidence="1">Nucleus</location>
    </subcellularLocation>
</comment>
<dbReference type="Pfam" id="PF04082">
    <property type="entry name" value="Fungal_trans"/>
    <property type="match status" value="1"/>
</dbReference>
<dbReference type="OMA" id="WGMEISA"/>
<keyword evidence="2" id="KW-0805">Transcription regulation</keyword>
<evidence type="ECO:0000256" key="4">
    <source>
        <dbReference type="ARBA" id="ARBA00023163"/>
    </source>
</evidence>
<dbReference type="GO" id="GO:0006351">
    <property type="term" value="P:DNA-templated transcription"/>
    <property type="evidence" value="ECO:0007669"/>
    <property type="project" value="InterPro"/>
</dbReference>
<sequence>MDRLDEVHQTLNQLANMTRDIVARPCCHDDAYISGITTGNNGNTNLNTAAIITTASNSPSRTAAIAAIRAGFESNNHFILPHSNDTIFDLPNNERGLTDSSYFPRESSTHNNGEQSIIGSPDSLTLIQGIAGQISGMLRHHDGREASHDVRDAGTRVALHRLRNSFPFDRPCHDSDVIDDGRPVSTPPRLMVDLFIESFLCSFNASFSIFDEEELRNAVDAHYAAEQPNDNSPWALIFTNIVVLGLGLEAQTASASRSHTKSMHHELMASFLRNCDRAIANLDSFTRPSIVNIQALLTLALVGREFYGNTIFEKACQIACHLASIVGLHRSKPSRSDIQSPDISDRQRLFRALYTIDKYRTFLSGHPCDLYLFDSEAQPSSGAEESSPVIQLDSAFYEMMRIWEEIYLTLYSTRASLANINIRSQRVSAMSELATSWAQQHSGLIISSDSAFESGTEPRRLELTYCYHVTQVLILRCGGKDHKKKLLDHARACLRVMATVINMPATVLSLASLARMLQHYPIASFTELLRFHLLNLSRDIPLDDLVNKDVELLRHINNSIKAMQHPDLPQTYLSRLGVGINWLLGVLEAITNTTSGSPSASVGKARHTSTANANAPSSRPSSNASPVAVMPTVGDSVWRQRTSRGFSLPSSISSSSERGHRYLPNEAELPSFEAPTPFPDPVSINMGRKASSSGCLYLDGPQFDTAMIDDESWGVDLWKDVFPS</sequence>
<dbReference type="InterPro" id="IPR007219">
    <property type="entry name" value="XnlR_reg_dom"/>
</dbReference>
<dbReference type="PANTHER" id="PTHR46910:SF37">
    <property type="entry name" value="ZN(II)2CYS6 TRANSCRIPTION FACTOR (EUROFUNG)"/>
    <property type="match status" value="1"/>
</dbReference>
<dbReference type="GO" id="GO:0008270">
    <property type="term" value="F:zinc ion binding"/>
    <property type="evidence" value="ECO:0007669"/>
    <property type="project" value="InterPro"/>
</dbReference>
<protein>
    <submittedName>
        <fullName evidence="8">Putative C6 transcription factor</fullName>
    </submittedName>
</protein>
<keyword evidence="4" id="KW-0804">Transcription</keyword>
<evidence type="ECO:0000313" key="8">
    <source>
        <dbReference type="EMBL" id="GAP92990.2"/>
    </source>
</evidence>
<keyword evidence="3" id="KW-0238">DNA-binding</keyword>
<evidence type="ECO:0000256" key="5">
    <source>
        <dbReference type="ARBA" id="ARBA00023242"/>
    </source>
</evidence>
<dbReference type="OrthoDB" id="103819at2759"/>
<dbReference type="STRING" id="77044.A0A1W2TWD9"/>
<evidence type="ECO:0000313" key="9">
    <source>
        <dbReference type="Proteomes" id="UP000054516"/>
    </source>
</evidence>
<accession>A0A1W2TWD9</accession>
<evidence type="ECO:0000259" key="7">
    <source>
        <dbReference type="Pfam" id="PF04082"/>
    </source>
</evidence>
<evidence type="ECO:0000256" key="2">
    <source>
        <dbReference type="ARBA" id="ARBA00023015"/>
    </source>
</evidence>
<dbReference type="PANTHER" id="PTHR46910">
    <property type="entry name" value="TRANSCRIPTION FACTOR PDR1"/>
    <property type="match status" value="1"/>
</dbReference>
<keyword evidence="5" id="KW-0539">Nucleus</keyword>
<proteinExistence type="predicted"/>
<dbReference type="GO" id="GO:0003677">
    <property type="term" value="F:DNA binding"/>
    <property type="evidence" value="ECO:0007669"/>
    <property type="project" value="UniProtKB-KW"/>
</dbReference>
<feature type="compositionally biased region" description="Low complexity" evidence="6">
    <location>
        <begin position="611"/>
        <end position="628"/>
    </location>
</feature>
<gene>
    <name evidence="8" type="ORF">SAMD00023353_9900160</name>
</gene>